<feature type="domain" description="Alcohol dehydrogenase-like C-terminal" evidence="2">
    <location>
        <begin position="193"/>
        <end position="314"/>
    </location>
</feature>
<evidence type="ECO:0008006" key="6">
    <source>
        <dbReference type="Google" id="ProtNLM"/>
    </source>
</evidence>
<name>A0A1F7JIG3_9BACT</name>
<evidence type="ECO:0000313" key="5">
    <source>
        <dbReference type="Proteomes" id="UP000177418"/>
    </source>
</evidence>
<dbReference type="InterPro" id="IPR036291">
    <property type="entry name" value="NAD(P)-bd_dom_sf"/>
</dbReference>
<dbReference type="Pfam" id="PF00107">
    <property type="entry name" value="ADH_zinc_N"/>
    <property type="match status" value="1"/>
</dbReference>
<dbReference type="EMBL" id="MGAV01000005">
    <property type="protein sequence ID" value="OGK55387.1"/>
    <property type="molecule type" value="Genomic_DNA"/>
</dbReference>
<comment type="caution">
    <text evidence="4">The sequence shown here is derived from an EMBL/GenBank/DDBJ whole genome shotgun (WGS) entry which is preliminary data.</text>
</comment>
<sequence length="352" mass="38904">MSKDLMLAVVKEKPAPGVAIKKIPIPKPKKGEVLVKVKYASICGTDIGIYDWIPWAAAHIKPPLVIGHELVGEVIAINEDLTRHSGKSSRRRDASRILKIGDLVSSETHIFCLNCYQCTIKNYHVCENMKLFGIGRDGCFAEYATIPIRTTWKNDKRIPIKAMSVQEPLGNAVNVVTKADVKGKKVLVMGLGPTGLCAGMVAKVKGASEVVGVNRRPYRRRLAKKIGFDRVTDKLNPKEYGTFDVVLEMSGNRIGIQVGLDAVRIAGKIIAFGIPKEDISVDWGKYLINKELSIGSIFGREIWTTWEETSNLLKSGKIDVTKIITHEFKLSEFEKAMKVMKSGECGKILLTI</sequence>
<dbReference type="Proteomes" id="UP000177418">
    <property type="component" value="Unassembled WGS sequence"/>
</dbReference>
<dbReference type="PANTHER" id="PTHR43401:SF2">
    <property type="entry name" value="L-THREONINE 3-DEHYDROGENASE"/>
    <property type="match status" value="1"/>
</dbReference>
<organism evidence="4 5">
    <name type="scientific">Candidatus Roizmanbacteria bacterium RIFCSPLOWO2_02_FULL_36_11</name>
    <dbReference type="NCBI Taxonomy" id="1802071"/>
    <lineage>
        <taxon>Bacteria</taxon>
        <taxon>Candidatus Roizmaniibacteriota</taxon>
    </lineage>
</organism>
<protein>
    <recommendedName>
        <fullName evidence="6">L-threonine 3-dehydrogenase</fullName>
    </recommendedName>
</protein>
<accession>A0A1F7JIG3</accession>
<dbReference type="AlphaFoldDB" id="A0A1F7JIG3"/>
<evidence type="ECO:0000259" key="2">
    <source>
        <dbReference type="Pfam" id="PF00107"/>
    </source>
</evidence>
<dbReference type="GO" id="GO:0016491">
    <property type="term" value="F:oxidoreductase activity"/>
    <property type="evidence" value="ECO:0007669"/>
    <property type="project" value="UniProtKB-KW"/>
</dbReference>
<dbReference type="Gene3D" id="3.40.50.720">
    <property type="entry name" value="NAD(P)-binding Rossmann-like Domain"/>
    <property type="match status" value="1"/>
</dbReference>
<feature type="domain" description="Alcohol dehydrogenase-like N-terminal" evidence="3">
    <location>
        <begin position="30"/>
        <end position="153"/>
    </location>
</feature>
<dbReference type="InterPro" id="IPR050129">
    <property type="entry name" value="Zn_alcohol_dh"/>
</dbReference>
<dbReference type="InterPro" id="IPR013149">
    <property type="entry name" value="ADH-like_C"/>
</dbReference>
<dbReference type="PANTHER" id="PTHR43401">
    <property type="entry name" value="L-THREONINE 3-DEHYDROGENASE"/>
    <property type="match status" value="1"/>
</dbReference>
<dbReference type="InterPro" id="IPR011032">
    <property type="entry name" value="GroES-like_sf"/>
</dbReference>
<dbReference type="SUPFAM" id="SSF51735">
    <property type="entry name" value="NAD(P)-binding Rossmann-fold domains"/>
    <property type="match status" value="1"/>
</dbReference>
<gene>
    <name evidence="4" type="ORF">A3H78_01290</name>
</gene>
<dbReference type="Pfam" id="PF08240">
    <property type="entry name" value="ADH_N"/>
    <property type="match status" value="1"/>
</dbReference>
<evidence type="ECO:0000256" key="1">
    <source>
        <dbReference type="ARBA" id="ARBA00023002"/>
    </source>
</evidence>
<keyword evidence="1" id="KW-0560">Oxidoreductase</keyword>
<evidence type="ECO:0000313" key="4">
    <source>
        <dbReference type="EMBL" id="OGK55387.1"/>
    </source>
</evidence>
<proteinExistence type="predicted"/>
<dbReference type="InterPro" id="IPR013154">
    <property type="entry name" value="ADH-like_N"/>
</dbReference>
<evidence type="ECO:0000259" key="3">
    <source>
        <dbReference type="Pfam" id="PF08240"/>
    </source>
</evidence>
<dbReference type="SUPFAM" id="SSF50129">
    <property type="entry name" value="GroES-like"/>
    <property type="match status" value="1"/>
</dbReference>
<reference evidence="4 5" key="1">
    <citation type="journal article" date="2016" name="Nat. Commun.">
        <title>Thousands of microbial genomes shed light on interconnected biogeochemical processes in an aquifer system.</title>
        <authorList>
            <person name="Anantharaman K."/>
            <person name="Brown C.T."/>
            <person name="Hug L.A."/>
            <person name="Sharon I."/>
            <person name="Castelle C.J."/>
            <person name="Probst A.J."/>
            <person name="Thomas B.C."/>
            <person name="Singh A."/>
            <person name="Wilkins M.J."/>
            <person name="Karaoz U."/>
            <person name="Brodie E.L."/>
            <person name="Williams K.H."/>
            <person name="Hubbard S.S."/>
            <person name="Banfield J.F."/>
        </authorList>
    </citation>
    <scope>NUCLEOTIDE SEQUENCE [LARGE SCALE GENOMIC DNA]</scope>
</reference>
<dbReference type="Gene3D" id="3.90.180.10">
    <property type="entry name" value="Medium-chain alcohol dehydrogenases, catalytic domain"/>
    <property type="match status" value="1"/>
</dbReference>